<dbReference type="EMBL" id="CP076643">
    <property type="protein sequence ID" value="QXO18248.1"/>
    <property type="molecule type" value="Genomic_DNA"/>
</dbReference>
<dbReference type="KEGG" id="vos:KNV97_08165"/>
<dbReference type="Proteomes" id="UP000694232">
    <property type="component" value="Chromosome 1"/>
</dbReference>
<sequence>MKSNLPFGLNPDNLFDPIPFGFCHSISAPGNGRLIFISGQRYWPQNQLSASTVIPVPRLALDGMKVEVDATAFKSISDQCAPAVDEEKS</sequence>
<reference evidence="1" key="1">
    <citation type="submission" date="2021-06" db="EMBL/GenBank/DDBJ databases">
        <title>Vibrio nov. sp., novel gut bacterium isolated from Yellow Sea oyster.</title>
        <authorList>
            <person name="Muhammad N."/>
            <person name="Nguyen T.H."/>
            <person name="Lee Y.-J."/>
            <person name="Ko J."/>
            <person name="Kim S.-G."/>
        </authorList>
    </citation>
    <scope>NUCLEOTIDE SEQUENCE</scope>
    <source>
        <strain evidence="1">OG9-811</strain>
    </source>
</reference>
<organism evidence="1 2">
    <name type="scientific">Vibrio ostreae</name>
    <dbReference type="NCBI Taxonomy" id="2841925"/>
    <lineage>
        <taxon>Bacteria</taxon>
        <taxon>Pseudomonadati</taxon>
        <taxon>Pseudomonadota</taxon>
        <taxon>Gammaproteobacteria</taxon>
        <taxon>Vibrionales</taxon>
        <taxon>Vibrionaceae</taxon>
        <taxon>Vibrio</taxon>
    </lineage>
</organism>
<evidence type="ECO:0000313" key="2">
    <source>
        <dbReference type="Proteomes" id="UP000694232"/>
    </source>
</evidence>
<keyword evidence="2" id="KW-1185">Reference proteome</keyword>
<protein>
    <submittedName>
        <fullName evidence="1">Uncharacterized protein</fullName>
    </submittedName>
</protein>
<dbReference type="RefSeq" id="WP_136482779.1">
    <property type="nucleotide sequence ID" value="NZ_CP076643.1"/>
</dbReference>
<name>A0A975UAS0_9VIBR</name>
<accession>A0A975UAS0</accession>
<gene>
    <name evidence="1" type="ORF">KNV97_08165</name>
</gene>
<dbReference type="AlphaFoldDB" id="A0A975UAS0"/>
<evidence type="ECO:0000313" key="1">
    <source>
        <dbReference type="EMBL" id="QXO18248.1"/>
    </source>
</evidence>
<proteinExistence type="predicted"/>